<gene>
    <name evidence="13" type="ORF">WJX75_002312</name>
</gene>
<keyword evidence="5 10" id="KW-0694">RNA-binding</keyword>
<feature type="domain" description="RNA-binding S4" evidence="12">
    <location>
        <begin position="363"/>
        <end position="421"/>
    </location>
</feature>
<dbReference type="EC" id="6.1.1.1" evidence="1 11"/>
<dbReference type="Proteomes" id="UP001491310">
    <property type="component" value="Unassembled WGS sequence"/>
</dbReference>
<keyword evidence="3 11" id="KW-0547">Nucleotide-binding</keyword>
<evidence type="ECO:0000256" key="11">
    <source>
        <dbReference type="RuleBase" id="RU361234"/>
    </source>
</evidence>
<evidence type="ECO:0000256" key="4">
    <source>
        <dbReference type="ARBA" id="ARBA00022840"/>
    </source>
</evidence>
<reference evidence="13 14" key="1">
    <citation type="journal article" date="2024" name="Nat. Commun.">
        <title>Phylogenomics reveals the evolutionary origins of lichenization in chlorophyte algae.</title>
        <authorList>
            <person name="Puginier C."/>
            <person name="Libourel C."/>
            <person name="Otte J."/>
            <person name="Skaloud P."/>
            <person name="Haon M."/>
            <person name="Grisel S."/>
            <person name="Petersen M."/>
            <person name="Berrin J.G."/>
            <person name="Delaux P.M."/>
            <person name="Dal Grande F."/>
            <person name="Keller J."/>
        </authorList>
    </citation>
    <scope>NUCLEOTIDE SEQUENCE [LARGE SCALE GENOMIC DNA]</scope>
    <source>
        <strain evidence="13 14">SAG 216-7</strain>
    </source>
</reference>
<dbReference type="InterPro" id="IPR024107">
    <property type="entry name" value="Tyr-tRNA-ligase_bac_1"/>
</dbReference>
<dbReference type="CDD" id="cd00165">
    <property type="entry name" value="S4"/>
    <property type="match status" value="1"/>
</dbReference>
<dbReference type="Gene3D" id="1.10.240.10">
    <property type="entry name" value="Tyrosyl-Transfer RNA Synthetase"/>
    <property type="match status" value="1"/>
</dbReference>
<comment type="catalytic activity">
    <reaction evidence="9 11">
        <text>tRNA(Tyr) + L-tyrosine + ATP = L-tyrosyl-tRNA(Tyr) + AMP + diphosphate + H(+)</text>
        <dbReference type="Rhea" id="RHEA:10220"/>
        <dbReference type="Rhea" id="RHEA-COMP:9706"/>
        <dbReference type="Rhea" id="RHEA-COMP:9707"/>
        <dbReference type="ChEBI" id="CHEBI:15378"/>
        <dbReference type="ChEBI" id="CHEBI:30616"/>
        <dbReference type="ChEBI" id="CHEBI:33019"/>
        <dbReference type="ChEBI" id="CHEBI:58315"/>
        <dbReference type="ChEBI" id="CHEBI:78442"/>
        <dbReference type="ChEBI" id="CHEBI:78536"/>
        <dbReference type="ChEBI" id="CHEBI:456215"/>
        <dbReference type="EC" id="6.1.1.1"/>
    </reaction>
</comment>
<dbReference type="PANTHER" id="PTHR11766">
    <property type="entry name" value="TYROSYL-TRNA SYNTHETASE"/>
    <property type="match status" value="1"/>
</dbReference>
<dbReference type="InterPro" id="IPR002942">
    <property type="entry name" value="S4_RNA-bd"/>
</dbReference>
<keyword evidence="7 11" id="KW-0030">Aminoacyl-tRNA synthetase</keyword>
<dbReference type="CDD" id="cd00805">
    <property type="entry name" value="TyrRS_core"/>
    <property type="match status" value="1"/>
</dbReference>
<dbReference type="PROSITE" id="PS00178">
    <property type="entry name" value="AA_TRNA_LIGASE_I"/>
    <property type="match status" value="1"/>
</dbReference>
<dbReference type="Gene3D" id="3.40.50.620">
    <property type="entry name" value="HUPs"/>
    <property type="match status" value="1"/>
</dbReference>
<dbReference type="SMART" id="SM00363">
    <property type="entry name" value="S4"/>
    <property type="match status" value="1"/>
</dbReference>
<dbReference type="PROSITE" id="PS50889">
    <property type="entry name" value="S4"/>
    <property type="match status" value="1"/>
</dbReference>
<dbReference type="InterPro" id="IPR024088">
    <property type="entry name" value="Tyr-tRNA-ligase_bac-type"/>
</dbReference>
<dbReference type="EMBL" id="JALJOT010000004">
    <property type="protein sequence ID" value="KAK9915661.1"/>
    <property type="molecule type" value="Genomic_DNA"/>
</dbReference>
<name>A0ABR2YVE7_9CHLO</name>
<accession>A0ABR2YVE7</accession>
<dbReference type="Gene3D" id="3.10.290.10">
    <property type="entry name" value="RNA-binding S4 domain"/>
    <property type="match status" value="1"/>
</dbReference>
<dbReference type="Pfam" id="PF00579">
    <property type="entry name" value="tRNA-synt_1b"/>
    <property type="match status" value="1"/>
</dbReference>
<evidence type="ECO:0000256" key="7">
    <source>
        <dbReference type="ARBA" id="ARBA00023146"/>
    </source>
</evidence>
<evidence type="ECO:0000256" key="1">
    <source>
        <dbReference type="ARBA" id="ARBA00013160"/>
    </source>
</evidence>
<evidence type="ECO:0000256" key="2">
    <source>
        <dbReference type="ARBA" id="ARBA00022598"/>
    </source>
</evidence>
<dbReference type="SUPFAM" id="SSF52374">
    <property type="entry name" value="Nucleotidylyl transferase"/>
    <property type="match status" value="1"/>
</dbReference>
<keyword evidence="4 11" id="KW-0067">ATP-binding</keyword>
<evidence type="ECO:0000256" key="5">
    <source>
        <dbReference type="ARBA" id="ARBA00022884"/>
    </source>
</evidence>
<organism evidence="13 14">
    <name type="scientific">Coccomyxa subellipsoidea</name>
    <dbReference type="NCBI Taxonomy" id="248742"/>
    <lineage>
        <taxon>Eukaryota</taxon>
        <taxon>Viridiplantae</taxon>
        <taxon>Chlorophyta</taxon>
        <taxon>core chlorophytes</taxon>
        <taxon>Trebouxiophyceae</taxon>
        <taxon>Trebouxiophyceae incertae sedis</taxon>
        <taxon>Coccomyxaceae</taxon>
        <taxon>Coccomyxa</taxon>
    </lineage>
</organism>
<proteinExistence type="inferred from homology"/>
<dbReference type="PRINTS" id="PR01040">
    <property type="entry name" value="TRNASYNTHTYR"/>
</dbReference>
<dbReference type="NCBIfam" id="TIGR00234">
    <property type="entry name" value="tyrS"/>
    <property type="match status" value="1"/>
</dbReference>
<keyword evidence="2 11" id="KW-0436">Ligase</keyword>
<evidence type="ECO:0000256" key="9">
    <source>
        <dbReference type="ARBA" id="ARBA00048248"/>
    </source>
</evidence>
<comment type="similarity">
    <text evidence="11">Belongs to the class-I aminoacyl-tRNA synthetase family.</text>
</comment>
<dbReference type="InterPro" id="IPR002307">
    <property type="entry name" value="Tyr-tRNA-ligase"/>
</dbReference>
<dbReference type="InterPro" id="IPR014729">
    <property type="entry name" value="Rossmann-like_a/b/a_fold"/>
</dbReference>
<keyword evidence="6 11" id="KW-0648">Protein biosynthesis</keyword>
<evidence type="ECO:0000313" key="14">
    <source>
        <dbReference type="Proteomes" id="UP001491310"/>
    </source>
</evidence>
<comment type="caution">
    <text evidence="13">The sequence shown here is derived from an EMBL/GenBank/DDBJ whole genome shotgun (WGS) entry which is preliminary data.</text>
</comment>
<sequence>MNIVEVLRSRGLVQDITSPALEKIAATETLTVYCGFDPTAESLHLGNLLGIIVLTWFQRCGHQPVALLGGATGRVGDPSGRSTERPVLSEEEIERNVQGIRRILDQLIGSGNGAGPGPSILNNLDWFKGVGLLSFLRDVGKFARVGTMLSRDAVKSRMELDNEGISFTEFTYQLLQGYDFVHLNREHGVRMQIGGSDQMGNIITGLELIRRMGGGAQEAACFGLTFPLLTKADGTKMGKSADGAVWLAAEKMSPFKFYQYLLTSVADAEVIKFLRMLTFVPLEDITELERSMQQPGYQPNTAQRLLASEVTRFVHGQQGLDQALSATKALAPGSDTKLDIDTLEAVAGSAPMVELPAGQVLGQTLTEIMVAIKLQESKSAGRRLIKGGGVRVNNQKVSDEQQTLKEDDFIDGRLALIAAGKKNKMLLRIVR</sequence>
<evidence type="ECO:0000313" key="13">
    <source>
        <dbReference type="EMBL" id="KAK9915661.1"/>
    </source>
</evidence>
<evidence type="ECO:0000256" key="3">
    <source>
        <dbReference type="ARBA" id="ARBA00022741"/>
    </source>
</evidence>
<dbReference type="SUPFAM" id="SSF55174">
    <property type="entry name" value="Alpha-L RNA-binding motif"/>
    <property type="match status" value="1"/>
</dbReference>
<dbReference type="InterPro" id="IPR002305">
    <property type="entry name" value="aa-tRNA-synth_Ic"/>
</dbReference>
<dbReference type="Pfam" id="PF22421">
    <property type="entry name" value="SYY_C-terminal"/>
    <property type="match status" value="1"/>
</dbReference>
<dbReference type="HAMAP" id="MF_02006">
    <property type="entry name" value="Tyr_tRNA_synth_type1"/>
    <property type="match status" value="1"/>
</dbReference>
<evidence type="ECO:0000256" key="8">
    <source>
        <dbReference type="ARBA" id="ARBA00033323"/>
    </source>
</evidence>
<evidence type="ECO:0000259" key="12">
    <source>
        <dbReference type="SMART" id="SM00363"/>
    </source>
</evidence>
<dbReference type="InterPro" id="IPR054608">
    <property type="entry name" value="SYY-like_C"/>
</dbReference>
<evidence type="ECO:0000256" key="6">
    <source>
        <dbReference type="ARBA" id="ARBA00022917"/>
    </source>
</evidence>
<evidence type="ECO:0000256" key="10">
    <source>
        <dbReference type="PROSITE-ProRule" id="PRU00182"/>
    </source>
</evidence>
<dbReference type="InterPro" id="IPR001412">
    <property type="entry name" value="aa-tRNA-synth_I_CS"/>
</dbReference>
<keyword evidence="14" id="KW-1185">Reference proteome</keyword>
<dbReference type="PANTHER" id="PTHR11766:SF0">
    <property type="entry name" value="TYROSINE--TRNA LIGASE, MITOCHONDRIAL"/>
    <property type="match status" value="1"/>
</dbReference>
<protein>
    <recommendedName>
        <fullName evidence="1 11">Tyrosine--tRNA ligase</fullName>
        <ecNumber evidence="1 11">6.1.1.1</ecNumber>
    </recommendedName>
    <alternativeName>
        <fullName evidence="8 11">Tyrosyl-tRNA synthetase</fullName>
    </alternativeName>
</protein>
<dbReference type="InterPro" id="IPR036986">
    <property type="entry name" value="S4_RNA-bd_sf"/>
</dbReference>